<accession>A0A2Z6ICB7</accession>
<feature type="transmembrane region" description="Helical" evidence="6">
    <location>
        <begin position="127"/>
        <end position="148"/>
    </location>
</feature>
<reference evidence="8 9" key="1">
    <citation type="journal article" date="2018" name="Int. J. Syst. Evol. Microbiol.">
        <title>Mesosutterella multiformis gen. nov., sp. nov., a member of the family Sutterellaceae and Sutterella megalosphaeroides sp. nov., isolated from human faeces.</title>
        <authorList>
            <person name="Sakamoto M."/>
            <person name="Ikeyama N."/>
            <person name="Kunihiro T."/>
            <person name="Iino T."/>
            <person name="Yuki M."/>
            <person name="Ohkuma M."/>
        </authorList>
    </citation>
    <scope>NUCLEOTIDE SEQUENCE [LARGE SCALE GENOMIC DNA]</scope>
    <source>
        <strain evidence="8 9">6FBBBH3</strain>
    </source>
</reference>
<dbReference type="OrthoDB" id="9790598at2"/>
<comment type="subcellular location">
    <subcellularLocation>
        <location evidence="1">Cell membrane</location>
        <topology evidence="1">Multi-pass membrane protein</topology>
    </subcellularLocation>
</comment>
<dbReference type="AlphaFoldDB" id="A0A2Z6ICB7"/>
<evidence type="ECO:0000256" key="5">
    <source>
        <dbReference type="ARBA" id="ARBA00023136"/>
    </source>
</evidence>
<organism evidence="8 9">
    <name type="scientific">Sutterella megalosphaeroides</name>
    <dbReference type="NCBI Taxonomy" id="2494234"/>
    <lineage>
        <taxon>Bacteria</taxon>
        <taxon>Pseudomonadati</taxon>
        <taxon>Pseudomonadota</taxon>
        <taxon>Betaproteobacteria</taxon>
        <taxon>Burkholderiales</taxon>
        <taxon>Sutterellaceae</taxon>
        <taxon>Sutterella</taxon>
    </lineage>
</organism>
<dbReference type="EMBL" id="AP018786">
    <property type="protein sequence ID" value="BBF22256.1"/>
    <property type="molecule type" value="Genomic_DNA"/>
</dbReference>
<evidence type="ECO:0000313" key="8">
    <source>
        <dbReference type="EMBL" id="BBF22256.1"/>
    </source>
</evidence>
<evidence type="ECO:0000256" key="2">
    <source>
        <dbReference type="ARBA" id="ARBA00022475"/>
    </source>
</evidence>
<feature type="transmembrane region" description="Helical" evidence="6">
    <location>
        <begin position="21"/>
        <end position="38"/>
    </location>
</feature>
<dbReference type="GO" id="GO:0005886">
    <property type="term" value="C:plasma membrane"/>
    <property type="evidence" value="ECO:0007669"/>
    <property type="project" value="UniProtKB-SubCell"/>
</dbReference>
<dbReference type="KEGG" id="sutt:SUTMEG_01470"/>
<keyword evidence="3 6" id="KW-0812">Transmembrane</keyword>
<keyword evidence="5 6" id="KW-0472">Membrane</keyword>
<dbReference type="GO" id="GO:0020037">
    <property type="term" value="F:heme binding"/>
    <property type="evidence" value="ECO:0007669"/>
    <property type="project" value="TreeGrafter"/>
</dbReference>
<dbReference type="InterPro" id="IPR016174">
    <property type="entry name" value="Di-haem_cyt_TM"/>
</dbReference>
<evidence type="ECO:0000313" key="9">
    <source>
        <dbReference type="Proteomes" id="UP000271003"/>
    </source>
</evidence>
<dbReference type="PANTHER" id="PTHR30485">
    <property type="entry name" value="NI/FE-HYDROGENASE 1 B-TYPE CYTOCHROME SUBUNIT"/>
    <property type="match status" value="1"/>
</dbReference>
<protein>
    <recommendedName>
        <fullName evidence="7">Cytochrome b561 bacterial/Ni-hydrogenase domain-containing protein</fullName>
    </recommendedName>
</protein>
<feature type="transmembrane region" description="Helical" evidence="6">
    <location>
        <begin position="50"/>
        <end position="71"/>
    </location>
</feature>
<dbReference type="PANTHER" id="PTHR30485:SF0">
    <property type="entry name" value="NI_FE-HYDROGENASE 1 B-TYPE CYTOCHROME SUBUNIT-RELATED"/>
    <property type="match status" value="1"/>
</dbReference>
<dbReference type="Pfam" id="PF01292">
    <property type="entry name" value="Ni_hydr_CYTB"/>
    <property type="match status" value="1"/>
</dbReference>
<dbReference type="InterPro" id="IPR011577">
    <property type="entry name" value="Cyt_b561_bac/Ni-Hgenase"/>
</dbReference>
<keyword evidence="2" id="KW-1003">Cell membrane</keyword>
<sequence length="224" mass="25790">MANANERILRFHAPDKVFHTLNAITWFALLFTGAYVYFCNPSDEAAELTMLWHLILGTVFTFNLLGFIVLAPDRFALILRACLEWDRNTIYWFRNFGNYPRRFFKIPFGPETVPPQGRYNGGQKASYLLFMGMIAALAVTGWLLWLGAPLLGKMVYMWMFYFHVWGSIIVSVLVVCAHIPLALLSMEHFKGIWRLGPGTISVEAAEHHAPVWFERDVIRTNIEK</sequence>
<evidence type="ECO:0000256" key="1">
    <source>
        <dbReference type="ARBA" id="ARBA00004651"/>
    </source>
</evidence>
<proteinExistence type="predicted"/>
<feature type="domain" description="Cytochrome b561 bacterial/Ni-hydrogenase" evidence="7">
    <location>
        <begin position="11"/>
        <end position="184"/>
    </location>
</feature>
<name>A0A2Z6ICB7_9BURK</name>
<keyword evidence="9" id="KW-1185">Reference proteome</keyword>
<evidence type="ECO:0000259" key="7">
    <source>
        <dbReference type="Pfam" id="PF01292"/>
    </source>
</evidence>
<dbReference type="InterPro" id="IPR051542">
    <property type="entry name" value="Hydrogenase_cytochrome"/>
</dbReference>
<evidence type="ECO:0000256" key="3">
    <source>
        <dbReference type="ARBA" id="ARBA00022692"/>
    </source>
</evidence>
<evidence type="ECO:0000256" key="6">
    <source>
        <dbReference type="SAM" id="Phobius"/>
    </source>
</evidence>
<dbReference type="GO" id="GO:0022904">
    <property type="term" value="P:respiratory electron transport chain"/>
    <property type="evidence" value="ECO:0007669"/>
    <property type="project" value="InterPro"/>
</dbReference>
<dbReference type="SUPFAM" id="SSF81342">
    <property type="entry name" value="Transmembrane di-heme cytochromes"/>
    <property type="match status" value="1"/>
</dbReference>
<gene>
    <name evidence="8" type="ORF">SUTMEG_01470</name>
</gene>
<feature type="transmembrane region" description="Helical" evidence="6">
    <location>
        <begin position="160"/>
        <end position="184"/>
    </location>
</feature>
<dbReference type="Gene3D" id="1.20.950.20">
    <property type="entry name" value="Transmembrane di-heme cytochromes, Chain C"/>
    <property type="match status" value="1"/>
</dbReference>
<dbReference type="Proteomes" id="UP000271003">
    <property type="component" value="Chromosome"/>
</dbReference>
<dbReference type="GO" id="GO:0009055">
    <property type="term" value="F:electron transfer activity"/>
    <property type="evidence" value="ECO:0007669"/>
    <property type="project" value="InterPro"/>
</dbReference>
<dbReference type="RefSeq" id="WP_120175915.1">
    <property type="nucleotide sequence ID" value="NZ_AP018786.1"/>
</dbReference>
<keyword evidence="4 6" id="KW-1133">Transmembrane helix</keyword>
<evidence type="ECO:0000256" key="4">
    <source>
        <dbReference type="ARBA" id="ARBA00022989"/>
    </source>
</evidence>